<keyword evidence="2" id="KW-0547">Nucleotide-binding</keyword>
<dbReference type="EMBL" id="CP095043">
    <property type="protein sequence ID" value="UOQ60421.1"/>
    <property type="molecule type" value="Genomic_DNA"/>
</dbReference>
<dbReference type="Proteomes" id="UP000831775">
    <property type="component" value="Chromosome"/>
</dbReference>
<gene>
    <name evidence="5" type="ORF">MUN76_00070</name>
</gene>
<dbReference type="SMART" id="SM00382">
    <property type="entry name" value="AAA"/>
    <property type="match status" value="1"/>
</dbReference>
<dbReference type="InterPro" id="IPR017871">
    <property type="entry name" value="ABC_transporter-like_CS"/>
</dbReference>
<name>A0ABY4FW15_9MICO</name>
<dbReference type="InterPro" id="IPR003439">
    <property type="entry name" value="ABC_transporter-like_ATP-bd"/>
</dbReference>
<accession>A0ABY4FW15</accession>
<reference evidence="5 6" key="1">
    <citation type="submission" date="2022-04" db="EMBL/GenBank/DDBJ databases">
        <title>Leucobacter sp. isolated from rhizosphere of onion.</title>
        <authorList>
            <person name="Won M."/>
            <person name="Lee C.-M."/>
            <person name="Woen H.-Y."/>
            <person name="Kwon S.-W."/>
        </authorList>
    </citation>
    <scope>NUCLEOTIDE SEQUENCE [LARGE SCALE GENOMIC DNA]</scope>
    <source>
        <strain evidence="5 6">H25R-14</strain>
    </source>
</reference>
<dbReference type="SUPFAM" id="SSF50331">
    <property type="entry name" value="MOP-like"/>
    <property type="match status" value="1"/>
</dbReference>
<dbReference type="InterPro" id="IPR050093">
    <property type="entry name" value="ABC_SmlMolc_Importer"/>
</dbReference>
<dbReference type="PANTHER" id="PTHR42781:SF4">
    <property type="entry name" value="SPERMIDINE_PUTRESCINE IMPORT ATP-BINDING PROTEIN POTA"/>
    <property type="match status" value="1"/>
</dbReference>
<dbReference type="Gene3D" id="3.40.50.300">
    <property type="entry name" value="P-loop containing nucleotide triphosphate hydrolases"/>
    <property type="match status" value="1"/>
</dbReference>
<evidence type="ECO:0000256" key="1">
    <source>
        <dbReference type="ARBA" id="ARBA00022448"/>
    </source>
</evidence>
<evidence type="ECO:0000313" key="6">
    <source>
        <dbReference type="Proteomes" id="UP000831775"/>
    </source>
</evidence>
<sequence length="408" mass="41880">MTAALSGAGAEATGADARGQNAAGLDASGLDATVQVELGTFSVSANVRVAAGETLAIIGANGSGKSTLLASIAGSQRIDTGRIRLAGRTLTRRGTDGMNGADGTVRTSGAVVDLRRADRRIGLLDQRALLFPHLGARANIAFAPRAHGSARRAADRTADEWLERVGLPARGSARARDLSGGQQQRVAIARTLASEPELLLLDEPFAALDVTSRAELRALVAAETRRLGIPVVIVSHDPLDLIALADRVLVLESGRVAQEGSVAAVLESPATPFAAAFTGRGLLHGTVRHAADPDARLELHDAPLAELRGRGALPAPGTPAVASFDPAQVRIEAAASANDAASASAANTWCGTVGEVSTGPAGIRVACAEWPEAWAVLPLARVLDPWLAPGAPAVWHLPEAEVRFATPA</sequence>
<dbReference type="GO" id="GO:0005524">
    <property type="term" value="F:ATP binding"/>
    <property type="evidence" value="ECO:0007669"/>
    <property type="project" value="UniProtKB-KW"/>
</dbReference>
<evidence type="ECO:0000256" key="3">
    <source>
        <dbReference type="ARBA" id="ARBA00022840"/>
    </source>
</evidence>
<evidence type="ECO:0000256" key="2">
    <source>
        <dbReference type="ARBA" id="ARBA00022741"/>
    </source>
</evidence>
<proteinExistence type="predicted"/>
<dbReference type="InterPro" id="IPR003593">
    <property type="entry name" value="AAA+_ATPase"/>
</dbReference>
<dbReference type="SUPFAM" id="SSF52540">
    <property type="entry name" value="P-loop containing nucleoside triphosphate hydrolases"/>
    <property type="match status" value="1"/>
</dbReference>
<evidence type="ECO:0000259" key="4">
    <source>
        <dbReference type="PROSITE" id="PS50893"/>
    </source>
</evidence>
<keyword evidence="1" id="KW-0813">Transport</keyword>
<protein>
    <submittedName>
        <fullName evidence="5">ATP-binding cassette domain-containing protein</fullName>
    </submittedName>
</protein>
<dbReference type="PROSITE" id="PS00211">
    <property type="entry name" value="ABC_TRANSPORTER_1"/>
    <property type="match status" value="1"/>
</dbReference>
<dbReference type="InterPro" id="IPR008995">
    <property type="entry name" value="Mo/tungstate-bd_C_term_dom"/>
</dbReference>
<keyword evidence="3 5" id="KW-0067">ATP-binding</keyword>
<dbReference type="PROSITE" id="PS50893">
    <property type="entry name" value="ABC_TRANSPORTER_2"/>
    <property type="match status" value="1"/>
</dbReference>
<keyword evidence="6" id="KW-1185">Reference proteome</keyword>
<dbReference type="PANTHER" id="PTHR42781">
    <property type="entry name" value="SPERMIDINE/PUTRESCINE IMPORT ATP-BINDING PROTEIN POTA"/>
    <property type="match status" value="1"/>
</dbReference>
<feature type="domain" description="ABC transporter" evidence="4">
    <location>
        <begin position="25"/>
        <end position="278"/>
    </location>
</feature>
<evidence type="ECO:0000313" key="5">
    <source>
        <dbReference type="EMBL" id="UOQ60421.1"/>
    </source>
</evidence>
<organism evidence="5 6">
    <name type="scientific">Leucobacter rhizosphaerae</name>
    <dbReference type="NCBI Taxonomy" id="2932245"/>
    <lineage>
        <taxon>Bacteria</taxon>
        <taxon>Bacillati</taxon>
        <taxon>Actinomycetota</taxon>
        <taxon>Actinomycetes</taxon>
        <taxon>Micrococcales</taxon>
        <taxon>Microbacteriaceae</taxon>
        <taxon>Leucobacter</taxon>
    </lineage>
</organism>
<dbReference type="InterPro" id="IPR027417">
    <property type="entry name" value="P-loop_NTPase"/>
</dbReference>
<dbReference type="Pfam" id="PF00005">
    <property type="entry name" value="ABC_tran"/>
    <property type="match status" value="1"/>
</dbReference>
<dbReference type="RefSeq" id="WP_244686039.1">
    <property type="nucleotide sequence ID" value="NZ_CP095043.1"/>
</dbReference>